<dbReference type="GO" id="GO:0055085">
    <property type="term" value="P:transmembrane transport"/>
    <property type="evidence" value="ECO:0007669"/>
    <property type="project" value="InterPro"/>
</dbReference>
<reference evidence="9 10" key="1">
    <citation type="submission" date="2020-07" db="EMBL/GenBank/DDBJ databases">
        <authorList>
            <person name="Partida-Martinez L."/>
            <person name="Huntemann M."/>
            <person name="Clum A."/>
            <person name="Wang J."/>
            <person name="Palaniappan K."/>
            <person name="Ritter S."/>
            <person name="Chen I.-M."/>
            <person name="Stamatis D."/>
            <person name="Reddy T."/>
            <person name="O'Malley R."/>
            <person name="Daum C."/>
            <person name="Shapiro N."/>
            <person name="Ivanova N."/>
            <person name="Kyrpides N."/>
            <person name="Woyke T."/>
        </authorList>
    </citation>
    <scope>NUCLEOTIDE SEQUENCE [LARGE SCALE GENOMIC DNA]</scope>
    <source>
        <strain evidence="9 10">AS2.3</strain>
    </source>
</reference>
<comment type="subcellular location">
    <subcellularLocation>
        <location evidence="1 7">Cell membrane</location>
        <topology evidence="1 7">Multi-pass membrane protein</topology>
    </subcellularLocation>
</comment>
<proteinExistence type="inferred from homology"/>
<dbReference type="CDD" id="cd06261">
    <property type="entry name" value="TM_PBP2"/>
    <property type="match status" value="1"/>
</dbReference>
<evidence type="ECO:0000256" key="3">
    <source>
        <dbReference type="ARBA" id="ARBA00022475"/>
    </source>
</evidence>
<dbReference type="SUPFAM" id="SSF161098">
    <property type="entry name" value="MetI-like"/>
    <property type="match status" value="1"/>
</dbReference>
<feature type="transmembrane region" description="Helical" evidence="7">
    <location>
        <begin position="121"/>
        <end position="142"/>
    </location>
</feature>
<dbReference type="PANTHER" id="PTHR43744:SF12">
    <property type="entry name" value="ABC TRANSPORTER PERMEASE PROTEIN MG189-RELATED"/>
    <property type="match status" value="1"/>
</dbReference>
<evidence type="ECO:0000256" key="5">
    <source>
        <dbReference type="ARBA" id="ARBA00022989"/>
    </source>
</evidence>
<gene>
    <name evidence="9" type="ORF">HD841_002781</name>
</gene>
<dbReference type="Proteomes" id="UP000517753">
    <property type="component" value="Unassembled WGS sequence"/>
</dbReference>
<dbReference type="RefSeq" id="WP_218845561.1">
    <property type="nucleotide sequence ID" value="NZ_JACCBY010000004.1"/>
</dbReference>
<dbReference type="GO" id="GO:0005886">
    <property type="term" value="C:plasma membrane"/>
    <property type="evidence" value="ECO:0007669"/>
    <property type="project" value="UniProtKB-SubCell"/>
</dbReference>
<keyword evidence="3" id="KW-1003">Cell membrane</keyword>
<evidence type="ECO:0000313" key="10">
    <source>
        <dbReference type="Proteomes" id="UP000517753"/>
    </source>
</evidence>
<evidence type="ECO:0000256" key="7">
    <source>
        <dbReference type="RuleBase" id="RU363032"/>
    </source>
</evidence>
<dbReference type="PANTHER" id="PTHR43744">
    <property type="entry name" value="ABC TRANSPORTER PERMEASE PROTEIN MG189-RELATED-RELATED"/>
    <property type="match status" value="1"/>
</dbReference>
<dbReference type="Gene3D" id="1.10.3720.10">
    <property type="entry name" value="MetI-like"/>
    <property type="match status" value="1"/>
</dbReference>
<feature type="transmembrane region" description="Helical" evidence="7">
    <location>
        <begin position="197"/>
        <end position="218"/>
    </location>
</feature>
<organism evidence="9 10">
    <name type="scientific">Sphingomonas melonis</name>
    <dbReference type="NCBI Taxonomy" id="152682"/>
    <lineage>
        <taxon>Bacteria</taxon>
        <taxon>Pseudomonadati</taxon>
        <taxon>Pseudomonadota</taxon>
        <taxon>Alphaproteobacteria</taxon>
        <taxon>Sphingomonadales</taxon>
        <taxon>Sphingomonadaceae</taxon>
        <taxon>Sphingomonas</taxon>
    </lineage>
</organism>
<sequence length="285" mass="31878">MMTRDRITRLLRSRTPGGWAATVAIYALALTWLYPFAWMVAASLKPTGQIYTTALFEGDFTFDNFRFLFATADKLHRPFLQALGISAIVTLSVTASVLLTSAFIAFALARLRFPGRRLFGDFLLIQMVIPTTLFILPLFVLIKQLSLLNSLGALIFPAMMSGWGIYMMSQSFKAMPEEFLDAARLDRASLWQMVMKVVVPLNASIIAIVALFTFTGTWDNFLWPLMTISDTDRMPLSVLLATFSKQYGGYAGPVMAGAVLQTLPLVMLFILFRRHFLQGMALTLK</sequence>
<reference evidence="9 10" key="2">
    <citation type="submission" date="2020-08" db="EMBL/GenBank/DDBJ databases">
        <title>The Agave Microbiome: Exploring the role of microbial communities in plant adaptations to desert environments.</title>
        <authorList>
            <person name="Partida-Martinez L.P."/>
        </authorList>
    </citation>
    <scope>NUCLEOTIDE SEQUENCE [LARGE SCALE GENOMIC DNA]</scope>
    <source>
        <strain evidence="9 10">AS2.3</strain>
    </source>
</reference>
<keyword evidence="6 7" id="KW-0472">Membrane</keyword>
<feature type="transmembrane region" description="Helical" evidence="7">
    <location>
        <begin position="148"/>
        <end position="166"/>
    </location>
</feature>
<protein>
    <submittedName>
        <fullName evidence="9">Multiple sugar transport system permease protein</fullName>
    </submittedName>
</protein>
<feature type="transmembrane region" description="Helical" evidence="7">
    <location>
        <begin position="20"/>
        <end position="41"/>
    </location>
</feature>
<dbReference type="AlphaFoldDB" id="A0A7Y9FPE3"/>
<keyword evidence="2 7" id="KW-0813">Transport</keyword>
<feature type="domain" description="ABC transmembrane type-1" evidence="8">
    <location>
        <begin position="83"/>
        <end position="272"/>
    </location>
</feature>
<accession>A0A7Y9FPE3</accession>
<comment type="caution">
    <text evidence="9">The sequence shown here is derived from an EMBL/GenBank/DDBJ whole genome shotgun (WGS) entry which is preliminary data.</text>
</comment>
<keyword evidence="4 7" id="KW-0812">Transmembrane</keyword>
<evidence type="ECO:0000313" key="9">
    <source>
        <dbReference type="EMBL" id="NYD90974.1"/>
    </source>
</evidence>
<keyword evidence="9" id="KW-0762">Sugar transport</keyword>
<evidence type="ECO:0000256" key="6">
    <source>
        <dbReference type="ARBA" id="ARBA00023136"/>
    </source>
</evidence>
<evidence type="ECO:0000259" key="8">
    <source>
        <dbReference type="PROSITE" id="PS50928"/>
    </source>
</evidence>
<feature type="transmembrane region" description="Helical" evidence="7">
    <location>
        <begin position="83"/>
        <end position="109"/>
    </location>
</feature>
<keyword evidence="5 7" id="KW-1133">Transmembrane helix</keyword>
<keyword evidence="10" id="KW-1185">Reference proteome</keyword>
<name>A0A7Y9FPE3_9SPHN</name>
<feature type="transmembrane region" description="Helical" evidence="7">
    <location>
        <begin position="250"/>
        <end position="272"/>
    </location>
</feature>
<dbReference type="InterPro" id="IPR035906">
    <property type="entry name" value="MetI-like_sf"/>
</dbReference>
<dbReference type="PROSITE" id="PS50928">
    <property type="entry name" value="ABC_TM1"/>
    <property type="match status" value="1"/>
</dbReference>
<dbReference type="Pfam" id="PF00528">
    <property type="entry name" value="BPD_transp_1"/>
    <property type="match status" value="1"/>
</dbReference>
<evidence type="ECO:0000256" key="2">
    <source>
        <dbReference type="ARBA" id="ARBA00022448"/>
    </source>
</evidence>
<dbReference type="EMBL" id="JACCBY010000004">
    <property type="protein sequence ID" value="NYD90974.1"/>
    <property type="molecule type" value="Genomic_DNA"/>
</dbReference>
<evidence type="ECO:0000256" key="1">
    <source>
        <dbReference type="ARBA" id="ARBA00004651"/>
    </source>
</evidence>
<evidence type="ECO:0000256" key="4">
    <source>
        <dbReference type="ARBA" id="ARBA00022692"/>
    </source>
</evidence>
<dbReference type="InterPro" id="IPR000515">
    <property type="entry name" value="MetI-like"/>
</dbReference>
<comment type="similarity">
    <text evidence="7">Belongs to the binding-protein-dependent transport system permease family.</text>
</comment>